<reference evidence="2" key="1">
    <citation type="submission" date="2019-10" db="EMBL/GenBank/DDBJ databases">
        <title>Bird 10,000 Genomes (B10K) Project - Family phase.</title>
        <authorList>
            <person name="Zhang G."/>
        </authorList>
    </citation>
    <scope>NUCLEOTIDE SEQUENCE</scope>
    <source>
        <strain evidence="2">B10K-DU-002-69</strain>
        <tissue evidence="2">Muscle</tissue>
    </source>
</reference>
<comment type="caution">
    <text evidence="2">The sequence shown here is derived from an EMBL/GenBank/DDBJ whole genome shotgun (WGS) entry which is preliminary data.</text>
</comment>
<evidence type="ECO:0000256" key="1">
    <source>
        <dbReference type="SAM" id="MobiDB-lite"/>
    </source>
</evidence>
<feature type="region of interest" description="Disordered" evidence="1">
    <location>
        <begin position="168"/>
        <end position="187"/>
    </location>
</feature>
<dbReference type="InterPro" id="IPR035896">
    <property type="entry name" value="AN1-like_Znf"/>
</dbReference>
<feature type="non-terminal residue" evidence="2">
    <location>
        <position position="1"/>
    </location>
</feature>
<dbReference type="AlphaFoldDB" id="A0A851DFR8"/>
<feature type="compositionally biased region" description="Basic residues" evidence="1">
    <location>
        <begin position="48"/>
        <end position="57"/>
    </location>
</feature>
<gene>
    <name evidence="2" type="primary">Zfand4</name>
    <name evidence="2" type="ORF">TODMEX_R06760</name>
</gene>
<organism evidence="2 3">
    <name type="scientific">Todus mexicanus</name>
    <name type="common">Puerto Rican tody</name>
    <dbReference type="NCBI Taxonomy" id="135184"/>
    <lineage>
        <taxon>Eukaryota</taxon>
        <taxon>Metazoa</taxon>
        <taxon>Chordata</taxon>
        <taxon>Craniata</taxon>
        <taxon>Vertebrata</taxon>
        <taxon>Euteleostomi</taxon>
        <taxon>Archelosauria</taxon>
        <taxon>Archosauria</taxon>
        <taxon>Dinosauria</taxon>
        <taxon>Saurischia</taxon>
        <taxon>Theropoda</taxon>
        <taxon>Coelurosauria</taxon>
        <taxon>Aves</taxon>
        <taxon>Neognathae</taxon>
        <taxon>Neoaves</taxon>
        <taxon>Telluraves</taxon>
        <taxon>Coraciimorphae</taxon>
        <taxon>Coraciiformes</taxon>
        <taxon>Todidae</taxon>
        <taxon>Todus</taxon>
    </lineage>
</organism>
<evidence type="ECO:0000313" key="3">
    <source>
        <dbReference type="Proteomes" id="UP000660247"/>
    </source>
</evidence>
<sequence>GSVYNLYADDEDETEASPSGQQIIENSITMNKMKLLKAKMENMNLSKKPKKTVKVKPRPPVAPRPSSGSVAAARHRFLRVLPHIGQSCLPPPGNSYHSESSQNALSALATLATAGRTMPPTTNDFIKEDHTWQNSSWSQSVSSIRLPPKISRVELENAKIPTSSVLTPVSSLPANSDKAPESVTSSEEDAVLFPNLTDVELYGTEDKLLPETDTFALLTEASTSEQCSEIYDIGKVNPEHELSDGDEESKVVEQHRKPISKVLSTATTAAGLLSTRELSPQKNLLLSPLRYSAQVAHHSSLKPQAQPKYFEAGNLRSTASPNVLRSLEVRSIADSPFSRTTRFRSVKVESLGKRPDVISKAEARDITDVANKASKEPVSSVSNLGFLASLARSTNRESLQSSCGTGRFQTSGIALPTNLQHFQEESFRKTSPPNEAAEYILSAHGLGMNGSIAAIGKRVAGEATHLPPVNGSIQAKKKITKHCFLCGKKTGLATSYECR</sequence>
<dbReference type="EMBL" id="WEIS01050837">
    <property type="protein sequence ID" value="NWI66774.1"/>
    <property type="molecule type" value="Genomic_DNA"/>
</dbReference>
<dbReference type="SUPFAM" id="SSF118310">
    <property type="entry name" value="AN1-like Zinc finger"/>
    <property type="match status" value="1"/>
</dbReference>
<accession>A0A851DFR8</accession>
<dbReference type="Proteomes" id="UP000660247">
    <property type="component" value="Unassembled WGS sequence"/>
</dbReference>
<keyword evidence="3" id="KW-1185">Reference proteome</keyword>
<protein>
    <submittedName>
        <fullName evidence="2">ZFAN4 protein</fullName>
    </submittedName>
</protein>
<dbReference type="InterPro" id="IPR053061">
    <property type="entry name" value="AN1-type_zinc_finger"/>
</dbReference>
<proteinExistence type="predicted"/>
<dbReference type="Gene3D" id="4.10.1110.10">
    <property type="entry name" value="AN1-like Zinc finger"/>
    <property type="match status" value="1"/>
</dbReference>
<name>A0A851DFR8_TODME</name>
<feature type="region of interest" description="Disordered" evidence="1">
    <location>
        <begin position="1"/>
        <end position="20"/>
    </location>
</feature>
<dbReference type="PANTHER" id="PTHR46728:SF1">
    <property type="entry name" value="AN1-TYPE ZINC FINGER PROTEIN 4"/>
    <property type="match status" value="1"/>
</dbReference>
<dbReference type="OrthoDB" id="756206at2759"/>
<evidence type="ECO:0000313" key="2">
    <source>
        <dbReference type="EMBL" id="NWI66774.1"/>
    </source>
</evidence>
<feature type="non-terminal residue" evidence="2">
    <location>
        <position position="499"/>
    </location>
</feature>
<feature type="region of interest" description="Disordered" evidence="1">
    <location>
        <begin position="48"/>
        <end position="70"/>
    </location>
</feature>
<dbReference type="PANTHER" id="PTHR46728">
    <property type="entry name" value="AN1-TYPE ZINC FINGER PROTEIN 4"/>
    <property type="match status" value="1"/>
</dbReference>